<organism evidence="1 2">
    <name type="scientific">Sapientia aquatica</name>
    <dbReference type="NCBI Taxonomy" id="1549640"/>
    <lineage>
        <taxon>Bacteria</taxon>
        <taxon>Pseudomonadati</taxon>
        <taxon>Pseudomonadota</taxon>
        <taxon>Betaproteobacteria</taxon>
        <taxon>Burkholderiales</taxon>
        <taxon>Oxalobacteraceae</taxon>
        <taxon>Sapientia</taxon>
    </lineage>
</organism>
<evidence type="ECO:0000313" key="1">
    <source>
        <dbReference type="EMBL" id="TDK67409.1"/>
    </source>
</evidence>
<dbReference type="AlphaFoldDB" id="A0A4R5W3V1"/>
<accession>A0A4R5W3V1</accession>
<dbReference type="Pfam" id="PF14357">
    <property type="entry name" value="DUF4404"/>
    <property type="match status" value="1"/>
</dbReference>
<gene>
    <name evidence="1" type="ORF">E2I14_06515</name>
</gene>
<comment type="caution">
    <text evidence="1">The sequence shown here is derived from an EMBL/GenBank/DDBJ whole genome shotgun (WGS) entry which is preliminary data.</text>
</comment>
<dbReference type="EMBL" id="SMYL01000002">
    <property type="protein sequence ID" value="TDK67409.1"/>
    <property type="molecule type" value="Genomic_DNA"/>
</dbReference>
<dbReference type="RefSeq" id="WP_133326632.1">
    <property type="nucleotide sequence ID" value="NZ_SMYL01000002.1"/>
</dbReference>
<reference evidence="1 2" key="1">
    <citation type="submission" date="2019-03" db="EMBL/GenBank/DDBJ databases">
        <title>Sapientia aquatica gen. nov., sp. nov., isolated from a crater lake.</title>
        <authorList>
            <person name="Felfoldi T."/>
            <person name="Szabo A."/>
            <person name="Toth E."/>
            <person name="Schumann P."/>
            <person name="Keki Z."/>
            <person name="Marialigeti K."/>
            <person name="Mathe I."/>
        </authorList>
    </citation>
    <scope>NUCLEOTIDE SEQUENCE [LARGE SCALE GENOMIC DNA]</scope>
    <source>
        <strain evidence="1 2">SA-152</strain>
    </source>
</reference>
<evidence type="ECO:0000313" key="2">
    <source>
        <dbReference type="Proteomes" id="UP000294829"/>
    </source>
</evidence>
<dbReference type="InterPro" id="IPR025516">
    <property type="entry name" value="DUF4404"/>
</dbReference>
<name>A0A4R5W3V1_9BURK</name>
<dbReference type="OrthoDB" id="8779496at2"/>
<keyword evidence="2" id="KW-1185">Reference proteome</keyword>
<dbReference type="Proteomes" id="UP000294829">
    <property type="component" value="Unassembled WGS sequence"/>
</dbReference>
<sequence>MSTEQLKDSLKKLHESLNSTDQVDAELSDLLKTLSEDIHNLLHKEHTDEDSLSHLGDRTLALSAKFAAQNPHLESGLRELGDILARMGI</sequence>
<protein>
    <submittedName>
        <fullName evidence="1">DUF4404 family protein</fullName>
    </submittedName>
</protein>
<proteinExistence type="predicted"/>